<evidence type="ECO:0000256" key="9">
    <source>
        <dbReference type="SAM" id="Coils"/>
    </source>
</evidence>
<keyword evidence="7 9" id="KW-0175">Coiled coil</keyword>
<dbReference type="InterPro" id="IPR017907">
    <property type="entry name" value="Znf_RING_CS"/>
</dbReference>
<dbReference type="InterPro" id="IPR006574">
    <property type="entry name" value="PRY"/>
</dbReference>
<dbReference type="Gene3D" id="3.30.160.60">
    <property type="entry name" value="Classic Zinc Finger"/>
    <property type="match status" value="1"/>
</dbReference>
<dbReference type="Pfam" id="PF00622">
    <property type="entry name" value="SPRY"/>
    <property type="match status" value="1"/>
</dbReference>
<dbReference type="InterPro" id="IPR051051">
    <property type="entry name" value="E3_ubiq-ligase_TRIM/RNF"/>
</dbReference>
<name>A0A8J6E893_ELECQ</name>
<evidence type="ECO:0000259" key="12">
    <source>
        <dbReference type="PROSITE" id="PS50119"/>
    </source>
</evidence>
<keyword evidence="15" id="KW-1185">Reference proteome</keyword>
<dbReference type="CDD" id="cd19769">
    <property type="entry name" value="Bbox2_TRIM16-like"/>
    <property type="match status" value="1"/>
</dbReference>
<organism evidence="14 15">
    <name type="scientific">Eleutherodactylus coqui</name>
    <name type="common">Puerto Rican coqui</name>
    <dbReference type="NCBI Taxonomy" id="57060"/>
    <lineage>
        <taxon>Eukaryota</taxon>
        <taxon>Metazoa</taxon>
        <taxon>Chordata</taxon>
        <taxon>Craniata</taxon>
        <taxon>Vertebrata</taxon>
        <taxon>Euteleostomi</taxon>
        <taxon>Amphibia</taxon>
        <taxon>Batrachia</taxon>
        <taxon>Anura</taxon>
        <taxon>Neobatrachia</taxon>
        <taxon>Hyloidea</taxon>
        <taxon>Eleutherodactylidae</taxon>
        <taxon>Eleutherodactylinae</taxon>
        <taxon>Eleutherodactylus</taxon>
        <taxon>Eleutherodactylus</taxon>
    </lineage>
</organism>
<dbReference type="PROSITE" id="PS50089">
    <property type="entry name" value="ZF_RING_2"/>
    <property type="match status" value="1"/>
</dbReference>
<dbReference type="PANTHER" id="PTHR25465:SF41">
    <property type="entry name" value="E3 UBIQUITIN-PROTEIN LIGASE RNF135"/>
    <property type="match status" value="1"/>
</dbReference>
<dbReference type="SMART" id="SM00449">
    <property type="entry name" value="SPRY"/>
    <property type="match status" value="1"/>
</dbReference>
<dbReference type="InterPro" id="IPR003877">
    <property type="entry name" value="SPRY_dom"/>
</dbReference>
<dbReference type="Pfam" id="PF00643">
    <property type="entry name" value="zf-B_box"/>
    <property type="match status" value="1"/>
</dbReference>
<keyword evidence="2" id="KW-0479">Metal-binding</keyword>
<dbReference type="InterPro" id="IPR027370">
    <property type="entry name" value="Znf-RING_euk"/>
</dbReference>
<evidence type="ECO:0000313" key="14">
    <source>
        <dbReference type="EMBL" id="KAG9463527.1"/>
    </source>
</evidence>
<dbReference type="CDD" id="cd12891">
    <property type="entry name" value="SPRY_PRY_C-I_2"/>
    <property type="match status" value="1"/>
</dbReference>
<feature type="domain" description="RING-type" evidence="11">
    <location>
        <begin position="12"/>
        <end position="55"/>
    </location>
</feature>
<dbReference type="GO" id="GO:0005737">
    <property type="term" value="C:cytoplasm"/>
    <property type="evidence" value="ECO:0007669"/>
    <property type="project" value="UniProtKB-ARBA"/>
</dbReference>
<dbReference type="Gene3D" id="3.30.40.10">
    <property type="entry name" value="Zinc/RING finger domain, C3HC4 (zinc finger)"/>
    <property type="match status" value="1"/>
</dbReference>
<comment type="caution">
    <text evidence="14">The sequence shown here is derived from an EMBL/GenBank/DDBJ whole genome shotgun (WGS) entry which is preliminary data.</text>
</comment>
<dbReference type="InterPro" id="IPR003649">
    <property type="entry name" value="Bbox_C"/>
</dbReference>
<reference evidence="14" key="1">
    <citation type="thesis" date="2020" institute="ProQuest LLC" country="789 East Eisenhower Parkway, Ann Arbor, MI, USA">
        <title>Comparative Genomics and Chromosome Evolution.</title>
        <authorList>
            <person name="Mudd A.B."/>
        </authorList>
    </citation>
    <scope>NUCLEOTIDE SEQUENCE</scope>
    <source>
        <strain evidence="14">HN-11 Male</strain>
        <tissue evidence="14">Kidney and liver</tissue>
    </source>
</reference>
<dbReference type="SUPFAM" id="SSF57850">
    <property type="entry name" value="RING/U-box"/>
    <property type="match status" value="1"/>
</dbReference>
<dbReference type="InterPro" id="IPR000315">
    <property type="entry name" value="Znf_B-box"/>
</dbReference>
<evidence type="ECO:0000256" key="4">
    <source>
        <dbReference type="ARBA" id="ARBA00022786"/>
    </source>
</evidence>
<dbReference type="GO" id="GO:0008270">
    <property type="term" value="F:zinc ion binding"/>
    <property type="evidence" value="ECO:0007669"/>
    <property type="project" value="UniProtKB-KW"/>
</dbReference>
<dbReference type="PRINTS" id="PR01407">
    <property type="entry name" value="BUTYPHLNCDUF"/>
</dbReference>
<dbReference type="AlphaFoldDB" id="A0A8J6E893"/>
<dbReference type="InterPro" id="IPR013083">
    <property type="entry name" value="Znf_RING/FYVE/PHD"/>
</dbReference>
<evidence type="ECO:0000256" key="2">
    <source>
        <dbReference type="ARBA" id="ARBA00022723"/>
    </source>
</evidence>
<dbReference type="SMART" id="SM00336">
    <property type="entry name" value="BBOX"/>
    <property type="match status" value="1"/>
</dbReference>
<keyword evidence="3 8" id="KW-0863">Zinc-finger</keyword>
<dbReference type="Pfam" id="PF13765">
    <property type="entry name" value="PRY"/>
    <property type="match status" value="1"/>
</dbReference>
<dbReference type="SUPFAM" id="SSF57845">
    <property type="entry name" value="B-box zinc-binding domain"/>
    <property type="match status" value="1"/>
</dbReference>
<accession>A0A8J6E893</accession>
<keyword evidence="6" id="KW-0391">Immunity</keyword>
<evidence type="ECO:0000256" key="3">
    <source>
        <dbReference type="ARBA" id="ARBA00022771"/>
    </source>
</evidence>
<gene>
    <name evidence="14" type="ORF">GDO78_021562</name>
</gene>
<dbReference type="InterPro" id="IPR058030">
    <property type="entry name" value="TRIM8/14/16/25/29/45/65_CC"/>
</dbReference>
<dbReference type="OrthoDB" id="6270329at2759"/>
<keyword evidence="1" id="KW-0399">Innate immunity</keyword>
<feature type="domain" description="B30.2/SPRY" evidence="13">
    <location>
        <begin position="358"/>
        <end position="547"/>
    </location>
</feature>
<dbReference type="Gene3D" id="2.60.120.920">
    <property type="match status" value="1"/>
</dbReference>
<evidence type="ECO:0000259" key="13">
    <source>
        <dbReference type="PROSITE" id="PS50188"/>
    </source>
</evidence>
<feature type="coiled-coil region" evidence="9">
    <location>
        <begin position="197"/>
        <end position="282"/>
    </location>
</feature>
<dbReference type="InterPro" id="IPR001841">
    <property type="entry name" value="Znf_RING"/>
</dbReference>
<dbReference type="InterPro" id="IPR001870">
    <property type="entry name" value="B30.2/SPRY"/>
</dbReference>
<dbReference type="SUPFAM" id="SSF49899">
    <property type="entry name" value="Concanavalin A-like lectins/glucanases"/>
    <property type="match status" value="1"/>
</dbReference>
<feature type="domain" description="B box-type" evidence="12">
    <location>
        <begin position="134"/>
        <end position="175"/>
    </location>
</feature>
<evidence type="ECO:0000259" key="11">
    <source>
        <dbReference type="PROSITE" id="PS50089"/>
    </source>
</evidence>
<dbReference type="InterPro" id="IPR013320">
    <property type="entry name" value="ConA-like_dom_sf"/>
</dbReference>
<dbReference type="PROSITE" id="PS50119">
    <property type="entry name" value="ZF_BBOX"/>
    <property type="match status" value="1"/>
</dbReference>
<dbReference type="EMBL" id="WNTK01006555">
    <property type="protein sequence ID" value="KAG9463527.1"/>
    <property type="molecule type" value="Genomic_DNA"/>
</dbReference>
<dbReference type="PANTHER" id="PTHR25465">
    <property type="entry name" value="B-BOX DOMAIN CONTAINING"/>
    <property type="match status" value="1"/>
</dbReference>
<feature type="region of interest" description="Disordered" evidence="10">
    <location>
        <begin position="322"/>
        <end position="342"/>
    </location>
</feature>
<dbReference type="SMART" id="SM00184">
    <property type="entry name" value="RING"/>
    <property type="match status" value="1"/>
</dbReference>
<dbReference type="Proteomes" id="UP000770717">
    <property type="component" value="Unassembled WGS sequence"/>
</dbReference>
<dbReference type="InterPro" id="IPR003879">
    <property type="entry name" value="Butyrophylin_SPRY"/>
</dbReference>
<evidence type="ECO:0000313" key="15">
    <source>
        <dbReference type="Proteomes" id="UP000770717"/>
    </source>
</evidence>
<dbReference type="GO" id="GO:0045087">
    <property type="term" value="P:innate immune response"/>
    <property type="evidence" value="ECO:0007669"/>
    <property type="project" value="UniProtKB-KW"/>
</dbReference>
<dbReference type="PROSITE" id="PS50188">
    <property type="entry name" value="B302_SPRY"/>
    <property type="match status" value="1"/>
</dbReference>
<evidence type="ECO:0000256" key="6">
    <source>
        <dbReference type="ARBA" id="ARBA00022859"/>
    </source>
</evidence>
<dbReference type="SMART" id="SM00589">
    <property type="entry name" value="PRY"/>
    <property type="match status" value="1"/>
</dbReference>
<dbReference type="Pfam" id="PF25600">
    <property type="entry name" value="TRIM_CC"/>
    <property type="match status" value="1"/>
</dbReference>
<proteinExistence type="predicted"/>
<sequence>MASADLRDELECSICLSLYTDPVSLRCGHNFCRSCIVSALDAQEAAGVYSCPDCREESPQRPALEKNRKLANIVERFLSSQPDMESRIFCTYCIKSPVLAVRTCLHCETSMCQEHLGAHNKAADHILTDPTSSFGNKKCSVHKKVLEYYCPQDAACLCVTCCLVGKHQGHQVELLDEASEKKKEKLRKYLGKLNPQKAELQTRVQNLQGQKKNIQEKASEKRKNIRKLFMDMKEQLEMAEKKVHSEISRQEDEIVSQISHLIKELEKEEKELSGKMHHMEQMCHITDPIRLLQERDITDNGTDPTTVLQELDQGAVCRDKSAAAEKEAPVHEATKKEKEEEKLREDLDEDLISLTVYRSMRDIVTSVTSGLGFQVPDILLDEDTACILVELSDDLKTATDLEEKRQRPESPRRFLRYWQVLSRCGLSSGRHYWEVTWNQVGRCIIGVSYPSIEREGELSIIGSNDKSWCLTLDAGYCRAYHNSVLLHRSVRPTCPTFGVFLDYEAGRLSFYELCDPIRHLHTFTASFTEPLHVAFYVDYGASVTITS</sequence>
<keyword evidence="5" id="KW-0862">Zinc</keyword>
<evidence type="ECO:0000256" key="8">
    <source>
        <dbReference type="PROSITE-ProRule" id="PRU00024"/>
    </source>
</evidence>
<dbReference type="PROSITE" id="PS00518">
    <property type="entry name" value="ZF_RING_1"/>
    <property type="match status" value="1"/>
</dbReference>
<evidence type="ECO:0000256" key="5">
    <source>
        <dbReference type="ARBA" id="ARBA00022833"/>
    </source>
</evidence>
<evidence type="ECO:0000256" key="1">
    <source>
        <dbReference type="ARBA" id="ARBA00022588"/>
    </source>
</evidence>
<evidence type="ECO:0000256" key="7">
    <source>
        <dbReference type="ARBA" id="ARBA00023054"/>
    </source>
</evidence>
<evidence type="ECO:0000256" key="10">
    <source>
        <dbReference type="SAM" id="MobiDB-lite"/>
    </source>
</evidence>
<dbReference type="Pfam" id="PF13445">
    <property type="entry name" value="zf-RING_UBOX"/>
    <property type="match status" value="1"/>
</dbReference>
<keyword evidence="4" id="KW-0833">Ubl conjugation pathway</keyword>
<dbReference type="InterPro" id="IPR043136">
    <property type="entry name" value="B30.2/SPRY_sf"/>
</dbReference>
<protein>
    <submittedName>
        <fullName evidence="14">Uncharacterized protein</fullName>
    </submittedName>
</protein>
<dbReference type="SMART" id="SM00502">
    <property type="entry name" value="BBC"/>
    <property type="match status" value="1"/>
</dbReference>